<protein>
    <recommendedName>
        <fullName evidence="2">Hemerythrin-like domain-containing protein</fullName>
    </recommendedName>
</protein>
<dbReference type="InterPro" id="IPR012312">
    <property type="entry name" value="Hemerythrin-like"/>
</dbReference>
<organism evidence="3 4">
    <name type="scientific">Bombardia bombarda</name>
    <dbReference type="NCBI Taxonomy" id="252184"/>
    <lineage>
        <taxon>Eukaryota</taxon>
        <taxon>Fungi</taxon>
        <taxon>Dikarya</taxon>
        <taxon>Ascomycota</taxon>
        <taxon>Pezizomycotina</taxon>
        <taxon>Sordariomycetes</taxon>
        <taxon>Sordariomycetidae</taxon>
        <taxon>Sordariales</taxon>
        <taxon>Lasiosphaeriaceae</taxon>
        <taxon>Bombardia</taxon>
    </lineage>
</organism>
<sequence length="212" mass="24217">MESQCAGTETEGTTSASTSTSAATAAIPEAESLPPLTPEQFKVYNRLAELMDYFHDHFRETWTTLYTACTTGRRPASMTLKQFLDAGVRLTQYLETHHTIEETHMYPLLARKMPTFRAAAAAHGAGSKKKKSQQDCELLRQHQAIHVGMEDFEAYLRACRSREVEFELSVLKEKMDSWGDVLMKHLDQEVEELGAENMRKFWTLEEMRAFPF</sequence>
<feature type="region of interest" description="Disordered" evidence="1">
    <location>
        <begin position="1"/>
        <end position="32"/>
    </location>
</feature>
<dbReference type="PANTHER" id="PTHR38048">
    <property type="entry name" value="EXPRESSED PROTEIN"/>
    <property type="match status" value="1"/>
</dbReference>
<evidence type="ECO:0000313" key="3">
    <source>
        <dbReference type="EMBL" id="KAK0637370.1"/>
    </source>
</evidence>
<proteinExistence type="predicted"/>
<dbReference type="PANTHER" id="PTHR38048:SF1">
    <property type="entry name" value="HEMERYTHRIN-LIKE DOMAIN-CONTAINING PROTEIN"/>
    <property type="match status" value="1"/>
</dbReference>
<evidence type="ECO:0000259" key="2">
    <source>
        <dbReference type="Pfam" id="PF01814"/>
    </source>
</evidence>
<dbReference type="Proteomes" id="UP001174934">
    <property type="component" value="Unassembled WGS sequence"/>
</dbReference>
<gene>
    <name evidence="3" type="ORF">B0T17DRAFT_613970</name>
</gene>
<name>A0AA40CGH6_9PEZI</name>
<dbReference type="EMBL" id="JAULSR010000001">
    <property type="protein sequence ID" value="KAK0637370.1"/>
    <property type="molecule type" value="Genomic_DNA"/>
</dbReference>
<dbReference type="Pfam" id="PF01814">
    <property type="entry name" value="Hemerythrin"/>
    <property type="match status" value="1"/>
</dbReference>
<dbReference type="CDD" id="cd12108">
    <property type="entry name" value="Hr-like"/>
    <property type="match status" value="1"/>
</dbReference>
<dbReference type="AlphaFoldDB" id="A0AA40CGH6"/>
<feature type="domain" description="Hemerythrin-like" evidence="2">
    <location>
        <begin position="48"/>
        <end position="193"/>
    </location>
</feature>
<evidence type="ECO:0000256" key="1">
    <source>
        <dbReference type="SAM" id="MobiDB-lite"/>
    </source>
</evidence>
<evidence type="ECO:0000313" key="4">
    <source>
        <dbReference type="Proteomes" id="UP001174934"/>
    </source>
</evidence>
<accession>A0AA40CGH6</accession>
<reference evidence="3" key="1">
    <citation type="submission" date="2023-06" db="EMBL/GenBank/DDBJ databases">
        <title>Genome-scale phylogeny and comparative genomics of the fungal order Sordariales.</title>
        <authorList>
            <consortium name="Lawrence Berkeley National Laboratory"/>
            <person name="Hensen N."/>
            <person name="Bonometti L."/>
            <person name="Westerberg I."/>
            <person name="Brannstrom I.O."/>
            <person name="Guillou S."/>
            <person name="Cros-Aarteil S."/>
            <person name="Calhoun S."/>
            <person name="Haridas S."/>
            <person name="Kuo A."/>
            <person name="Mondo S."/>
            <person name="Pangilinan J."/>
            <person name="Riley R."/>
            <person name="LaButti K."/>
            <person name="Andreopoulos B."/>
            <person name="Lipzen A."/>
            <person name="Chen C."/>
            <person name="Yanf M."/>
            <person name="Daum C."/>
            <person name="Ng V."/>
            <person name="Clum A."/>
            <person name="Steindorff A."/>
            <person name="Ohm R."/>
            <person name="Martin F."/>
            <person name="Silar P."/>
            <person name="Natvig D."/>
            <person name="Lalanne C."/>
            <person name="Gautier V."/>
            <person name="Ament-velasquez S.L."/>
            <person name="Kruys A."/>
            <person name="Hutchinson M.I."/>
            <person name="Powell A.J."/>
            <person name="Barry K."/>
            <person name="Miller A.N."/>
            <person name="Grigoriev I.V."/>
            <person name="Debuchy R."/>
            <person name="Gladieux P."/>
            <person name="Thoren M.H."/>
            <person name="Johannesson H."/>
        </authorList>
    </citation>
    <scope>NUCLEOTIDE SEQUENCE</scope>
    <source>
        <strain evidence="3">SMH3391-2</strain>
    </source>
</reference>
<dbReference type="InterPro" id="IPR053206">
    <property type="entry name" value="Dimeric_xanthone_biosynth"/>
</dbReference>
<keyword evidence="4" id="KW-1185">Reference proteome</keyword>
<dbReference type="Gene3D" id="1.20.120.520">
    <property type="entry name" value="nmb1532 protein domain like"/>
    <property type="match status" value="1"/>
</dbReference>
<comment type="caution">
    <text evidence="3">The sequence shown here is derived from an EMBL/GenBank/DDBJ whole genome shotgun (WGS) entry which is preliminary data.</text>
</comment>